<dbReference type="GO" id="GO:0043139">
    <property type="term" value="F:5'-3' DNA helicase activity"/>
    <property type="evidence" value="ECO:0007669"/>
    <property type="project" value="UniProtKB-EC"/>
</dbReference>
<dbReference type="GO" id="GO:0042802">
    <property type="term" value="F:identical protein binding"/>
    <property type="evidence" value="ECO:0007669"/>
    <property type="project" value="UniProtKB-ARBA"/>
</dbReference>
<evidence type="ECO:0000256" key="5">
    <source>
        <dbReference type="ARBA" id="ARBA00022801"/>
    </source>
</evidence>
<dbReference type="PROSITE" id="PS51199">
    <property type="entry name" value="SF4_HELICASE"/>
    <property type="match status" value="1"/>
</dbReference>
<dbReference type="GO" id="GO:1990077">
    <property type="term" value="C:primosome complex"/>
    <property type="evidence" value="ECO:0007669"/>
    <property type="project" value="UniProtKB-UniRule"/>
</dbReference>
<dbReference type="GO" id="GO:0005829">
    <property type="term" value="C:cytosol"/>
    <property type="evidence" value="ECO:0007669"/>
    <property type="project" value="TreeGrafter"/>
</dbReference>
<dbReference type="Pfam" id="PF00772">
    <property type="entry name" value="DnaB"/>
    <property type="match status" value="1"/>
</dbReference>
<reference evidence="14 15" key="1">
    <citation type="journal article" date="2016" name="Nat. Commun.">
        <title>Thousands of microbial genomes shed light on interconnected biogeochemical processes in an aquifer system.</title>
        <authorList>
            <person name="Anantharaman K."/>
            <person name="Brown C.T."/>
            <person name="Hug L.A."/>
            <person name="Sharon I."/>
            <person name="Castelle C.J."/>
            <person name="Probst A.J."/>
            <person name="Thomas B.C."/>
            <person name="Singh A."/>
            <person name="Wilkins M.J."/>
            <person name="Karaoz U."/>
            <person name="Brodie E.L."/>
            <person name="Williams K.H."/>
            <person name="Hubbard S.S."/>
            <person name="Banfield J.F."/>
        </authorList>
    </citation>
    <scope>NUCLEOTIDE SEQUENCE [LARGE SCALE GENOMIC DNA]</scope>
</reference>
<dbReference type="Proteomes" id="UP000177583">
    <property type="component" value="Unassembled WGS sequence"/>
</dbReference>
<protein>
    <recommendedName>
        <fullName evidence="11 12">Replicative DNA helicase</fullName>
        <ecNumber evidence="11 12">5.6.2.3</ecNumber>
    </recommendedName>
</protein>
<dbReference type="InterPro" id="IPR007693">
    <property type="entry name" value="DNA_helicase_DnaB-like_N"/>
</dbReference>
<dbReference type="PANTHER" id="PTHR30153">
    <property type="entry name" value="REPLICATIVE DNA HELICASE DNAB"/>
    <property type="match status" value="1"/>
</dbReference>
<gene>
    <name evidence="14" type="ORF">A2557_01675</name>
</gene>
<evidence type="ECO:0000259" key="13">
    <source>
        <dbReference type="PROSITE" id="PS51199"/>
    </source>
</evidence>
<sequence>MESQLTQTTIPQDFEAEQAVLGAILADNGCLTEVAALLTPLSFFSIAHQHIFGAMMEMLEADRAIDEYTLGNQLKSKSQLDSAGGYAYLAELALMRFSTANVQSYGKIVQEMSLLRELITTTTEIAKKSRAPDQKIGELLAEAEAKIAEIATRSSDKSYAHIRDILPKTFETLERNSAHDKDVTGLPTGFADLDHKTSGLQPSDLIIVAARPAMGKTAFALNIAKYVATRSEAPGATLVFSLEMSKEQLVTRLLSAEAKVDSEKLRSGNLEAEDWDKLAMATDLLSGRNIYINDTPAMSCYEVATVSKQLHKEFPQGVSLVIVDYLQLMKGSRPNQPREQEISEISRSLKGLAKELQVPVIALSQLNRALESRTNKRPQLSDLRESGAIEQDADLIMFIYRDEVYDEDSKDKGIAEIIIGKHRNGSTGTLKLVFTGRYTTFSNLSLREADVPS</sequence>
<dbReference type="FunFam" id="3.40.50.300:FF:000076">
    <property type="entry name" value="Replicative DNA helicase"/>
    <property type="match status" value="1"/>
</dbReference>
<keyword evidence="6 12" id="KW-0347">Helicase</keyword>
<evidence type="ECO:0000256" key="12">
    <source>
        <dbReference type="RuleBase" id="RU362085"/>
    </source>
</evidence>
<dbReference type="AlphaFoldDB" id="A0A1F6GZ45"/>
<dbReference type="InterPro" id="IPR007694">
    <property type="entry name" value="DNA_helicase_DnaB-like_C"/>
</dbReference>
<dbReference type="NCBIfam" id="NF004384">
    <property type="entry name" value="PRK05748.1"/>
    <property type="match status" value="1"/>
</dbReference>
<dbReference type="EC" id="5.6.2.3" evidence="11 12"/>
<keyword evidence="3 12" id="KW-0235">DNA replication</keyword>
<keyword evidence="4 12" id="KW-0547">Nucleotide-binding</keyword>
<organism evidence="14 15">
    <name type="scientific">Candidatus Lambdaproteobacteria bacterium RIFOXYD2_FULL_56_26</name>
    <dbReference type="NCBI Taxonomy" id="1817773"/>
    <lineage>
        <taxon>Bacteria</taxon>
        <taxon>Pseudomonadati</taxon>
        <taxon>Pseudomonadota</taxon>
        <taxon>Candidatus Lambdaproteobacteria</taxon>
    </lineage>
</organism>
<dbReference type="CDD" id="cd00984">
    <property type="entry name" value="DnaB_C"/>
    <property type="match status" value="1"/>
</dbReference>
<evidence type="ECO:0000256" key="11">
    <source>
        <dbReference type="NCBIfam" id="TIGR00665"/>
    </source>
</evidence>
<evidence type="ECO:0000256" key="10">
    <source>
        <dbReference type="ARBA" id="ARBA00048954"/>
    </source>
</evidence>
<evidence type="ECO:0000256" key="7">
    <source>
        <dbReference type="ARBA" id="ARBA00022840"/>
    </source>
</evidence>
<evidence type="ECO:0000256" key="9">
    <source>
        <dbReference type="ARBA" id="ARBA00023235"/>
    </source>
</evidence>
<dbReference type="NCBIfam" id="TIGR00665">
    <property type="entry name" value="DnaB"/>
    <property type="match status" value="1"/>
</dbReference>
<keyword evidence="8 12" id="KW-0238">DNA-binding</keyword>
<evidence type="ECO:0000313" key="14">
    <source>
        <dbReference type="EMBL" id="OGH03443.1"/>
    </source>
</evidence>
<dbReference type="GO" id="GO:0006269">
    <property type="term" value="P:DNA replication, synthesis of primer"/>
    <property type="evidence" value="ECO:0007669"/>
    <property type="project" value="UniProtKB-UniRule"/>
</dbReference>
<comment type="function">
    <text evidence="12">The main replicative DNA helicase, it participates in initiation and elongation during chromosome replication. Travels ahead of the DNA replisome, separating dsDNA into templates for DNA synthesis. A processive ATP-dependent 5'-3' DNA helicase it has DNA-dependent ATPase activity.</text>
</comment>
<name>A0A1F6GZ45_9PROT</name>
<evidence type="ECO:0000256" key="6">
    <source>
        <dbReference type="ARBA" id="ARBA00022806"/>
    </source>
</evidence>
<evidence type="ECO:0000256" key="4">
    <source>
        <dbReference type="ARBA" id="ARBA00022741"/>
    </source>
</evidence>
<dbReference type="GO" id="GO:0003677">
    <property type="term" value="F:DNA binding"/>
    <property type="evidence" value="ECO:0007669"/>
    <property type="project" value="UniProtKB-UniRule"/>
</dbReference>
<dbReference type="InterPro" id="IPR016136">
    <property type="entry name" value="DNA_helicase_N/primase_C"/>
</dbReference>
<keyword evidence="5 12" id="KW-0378">Hydrolase</keyword>
<comment type="similarity">
    <text evidence="1 12">Belongs to the helicase family. DnaB subfamily.</text>
</comment>
<dbReference type="InterPro" id="IPR027417">
    <property type="entry name" value="P-loop_NTPase"/>
</dbReference>
<dbReference type="Pfam" id="PF03796">
    <property type="entry name" value="DnaB_C"/>
    <property type="match status" value="1"/>
</dbReference>
<dbReference type="Gene3D" id="3.40.50.300">
    <property type="entry name" value="P-loop containing nucleotide triphosphate hydrolases"/>
    <property type="match status" value="1"/>
</dbReference>
<evidence type="ECO:0000256" key="8">
    <source>
        <dbReference type="ARBA" id="ARBA00023125"/>
    </source>
</evidence>
<evidence type="ECO:0000256" key="1">
    <source>
        <dbReference type="ARBA" id="ARBA00008428"/>
    </source>
</evidence>
<comment type="catalytic activity">
    <reaction evidence="10 12">
        <text>ATP + H2O = ADP + phosphate + H(+)</text>
        <dbReference type="Rhea" id="RHEA:13065"/>
        <dbReference type="ChEBI" id="CHEBI:15377"/>
        <dbReference type="ChEBI" id="CHEBI:15378"/>
        <dbReference type="ChEBI" id="CHEBI:30616"/>
        <dbReference type="ChEBI" id="CHEBI:43474"/>
        <dbReference type="ChEBI" id="CHEBI:456216"/>
        <dbReference type="EC" id="5.6.2.3"/>
    </reaction>
</comment>
<keyword evidence="2 12" id="KW-0639">Primosome</keyword>
<dbReference type="EMBL" id="MFNF01000016">
    <property type="protein sequence ID" value="OGH03443.1"/>
    <property type="molecule type" value="Genomic_DNA"/>
</dbReference>
<dbReference type="Gene3D" id="1.10.860.10">
    <property type="entry name" value="DNAb Helicase, Chain A"/>
    <property type="match status" value="1"/>
</dbReference>
<dbReference type="PANTHER" id="PTHR30153:SF2">
    <property type="entry name" value="REPLICATIVE DNA HELICASE"/>
    <property type="match status" value="1"/>
</dbReference>
<dbReference type="SUPFAM" id="SSF52540">
    <property type="entry name" value="P-loop containing nucleoside triphosphate hydrolases"/>
    <property type="match status" value="1"/>
</dbReference>
<accession>A0A1F6GZ45</accession>
<dbReference type="InterPro" id="IPR007692">
    <property type="entry name" value="DNA_helicase_DnaB"/>
</dbReference>
<dbReference type="SUPFAM" id="SSF48024">
    <property type="entry name" value="N-terminal domain of DnaB helicase"/>
    <property type="match status" value="1"/>
</dbReference>
<evidence type="ECO:0000256" key="2">
    <source>
        <dbReference type="ARBA" id="ARBA00022515"/>
    </source>
</evidence>
<keyword evidence="9" id="KW-0413">Isomerase</keyword>
<dbReference type="InterPro" id="IPR036185">
    <property type="entry name" value="DNA_heli_DnaB-like_N_sf"/>
</dbReference>
<proteinExistence type="inferred from homology"/>
<keyword evidence="7 12" id="KW-0067">ATP-binding</keyword>
<evidence type="ECO:0000256" key="3">
    <source>
        <dbReference type="ARBA" id="ARBA00022705"/>
    </source>
</evidence>
<feature type="domain" description="SF4 helicase" evidence="13">
    <location>
        <begin position="179"/>
        <end position="448"/>
    </location>
</feature>
<evidence type="ECO:0000313" key="15">
    <source>
        <dbReference type="Proteomes" id="UP000177583"/>
    </source>
</evidence>
<dbReference type="GO" id="GO:0016887">
    <property type="term" value="F:ATP hydrolysis activity"/>
    <property type="evidence" value="ECO:0007669"/>
    <property type="project" value="RHEA"/>
</dbReference>
<comment type="caution">
    <text evidence="14">The sequence shown here is derived from an EMBL/GenBank/DDBJ whole genome shotgun (WGS) entry which is preliminary data.</text>
</comment>
<dbReference type="GO" id="GO:0005524">
    <property type="term" value="F:ATP binding"/>
    <property type="evidence" value="ECO:0007669"/>
    <property type="project" value="UniProtKB-UniRule"/>
</dbReference>